<gene>
    <name evidence="16" type="ORF">ACFFVI_12215</name>
</gene>
<dbReference type="PANTHER" id="PTHR45436:SF5">
    <property type="entry name" value="SENSOR HISTIDINE KINASE TRCS"/>
    <property type="match status" value="1"/>
</dbReference>
<reference evidence="16 17" key="1">
    <citation type="submission" date="2024-09" db="EMBL/GenBank/DDBJ databases">
        <authorList>
            <person name="Sun Q."/>
            <person name="Mori K."/>
        </authorList>
    </citation>
    <scope>NUCLEOTIDE SEQUENCE [LARGE SCALE GENOMIC DNA]</scope>
    <source>
        <strain evidence="16 17">TISTR 1856</strain>
    </source>
</reference>
<protein>
    <recommendedName>
        <fullName evidence="3">histidine kinase</fullName>
        <ecNumber evidence="3">2.7.13.3</ecNumber>
    </recommendedName>
</protein>
<comment type="caution">
    <text evidence="16">The sequence shown here is derived from an EMBL/GenBank/DDBJ whole genome shotgun (WGS) entry which is preliminary data.</text>
</comment>
<evidence type="ECO:0000256" key="13">
    <source>
        <dbReference type="SAM" id="SignalP"/>
    </source>
</evidence>
<dbReference type="EC" id="2.7.13.3" evidence="3"/>
<keyword evidence="10 12" id="KW-0472">Membrane</keyword>
<dbReference type="Gene3D" id="1.10.287.130">
    <property type="match status" value="1"/>
</dbReference>
<dbReference type="InterPro" id="IPR036890">
    <property type="entry name" value="HATPase_C_sf"/>
</dbReference>
<dbReference type="SMART" id="SM00388">
    <property type="entry name" value="HisKA"/>
    <property type="match status" value="1"/>
</dbReference>
<evidence type="ECO:0000256" key="12">
    <source>
        <dbReference type="SAM" id="Phobius"/>
    </source>
</evidence>
<sequence>MRRRLLLVLTVLSVLAVAAFAVPLAASSAAARTAQFLLVRSGDLDRLAATAADPDEAAGGTLSEDVRRHHDLYGEAVVVVDGQGRVRAAAGFGAEPLGDPRTAAAVDAALRNQPPAPPAGLRPWSHDAVLLWRPVGTGADADGAVVLRADPTLAAADITRAWSLVAAGALLASLLAAVLALLLARWLLRPVRELAAGVADVMAGRGVRLGRETGPRELRELERSFLTMAETVGETAERQRHLVADASHQIRNPLAALQLRVDALDPHVTGPGRAAYEGALVEVDRLTGILDGTLGLAAAEASALASVGPADTGDRCDPSEVAQQQVAAWAPAARAARVRILGPGSTDGDGVSDGAATSESAGTTGEVPWPPGELAQVLDVLLDNAIRYAGPGSEVRVSVVHSVVDSVAGSVADAGADRATVVLLSVDDDGPGIPPQQREAARRRFWSGRGGTGLGLAIADRLVRGRGGELRLETSGRGGLLAVAVLPGKHP</sequence>
<keyword evidence="13" id="KW-0732">Signal</keyword>
<dbReference type="Pfam" id="PF00512">
    <property type="entry name" value="HisKA"/>
    <property type="match status" value="1"/>
</dbReference>
<feature type="domain" description="Histidine kinase" evidence="14">
    <location>
        <begin position="245"/>
        <end position="490"/>
    </location>
</feature>
<keyword evidence="7 16" id="KW-0418">Kinase</keyword>
<proteinExistence type="predicted"/>
<dbReference type="InterPro" id="IPR036097">
    <property type="entry name" value="HisK_dim/P_sf"/>
</dbReference>
<dbReference type="InterPro" id="IPR050428">
    <property type="entry name" value="TCS_sensor_his_kinase"/>
</dbReference>
<organism evidence="16 17">
    <name type="scientific">Kineococcus gynurae</name>
    <dbReference type="NCBI Taxonomy" id="452979"/>
    <lineage>
        <taxon>Bacteria</taxon>
        <taxon>Bacillati</taxon>
        <taxon>Actinomycetota</taxon>
        <taxon>Actinomycetes</taxon>
        <taxon>Kineosporiales</taxon>
        <taxon>Kineosporiaceae</taxon>
        <taxon>Kineococcus</taxon>
    </lineage>
</organism>
<evidence type="ECO:0000313" key="17">
    <source>
        <dbReference type="Proteomes" id="UP001589748"/>
    </source>
</evidence>
<evidence type="ECO:0000259" key="15">
    <source>
        <dbReference type="PROSITE" id="PS50885"/>
    </source>
</evidence>
<keyword evidence="6 12" id="KW-0812">Transmembrane</keyword>
<dbReference type="CDD" id="cd00075">
    <property type="entry name" value="HATPase"/>
    <property type="match status" value="1"/>
</dbReference>
<dbReference type="Pfam" id="PF00672">
    <property type="entry name" value="HAMP"/>
    <property type="match status" value="1"/>
</dbReference>
<dbReference type="SUPFAM" id="SSF55874">
    <property type="entry name" value="ATPase domain of HSP90 chaperone/DNA topoisomerase II/histidine kinase"/>
    <property type="match status" value="1"/>
</dbReference>
<comment type="subcellular location">
    <subcellularLocation>
        <location evidence="2">Cell membrane</location>
    </subcellularLocation>
</comment>
<dbReference type="PROSITE" id="PS50885">
    <property type="entry name" value="HAMP"/>
    <property type="match status" value="1"/>
</dbReference>
<evidence type="ECO:0000256" key="11">
    <source>
        <dbReference type="SAM" id="MobiDB-lite"/>
    </source>
</evidence>
<dbReference type="InterPro" id="IPR003660">
    <property type="entry name" value="HAMP_dom"/>
</dbReference>
<feature type="chain" id="PRO_5047459274" description="histidine kinase" evidence="13">
    <location>
        <begin position="22"/>
        <end position="491"/>
    </location>
</feature>
<dbReference type="PRINTS" id="PR00344">
    <property type="entry name" value="BCTRLSENSOR"/>
</dbReference>
<evidence type="ECO:0000256" key="9">
    <source>
        <dbReference type="ARBA" id="ARBA00023012"/>
    </source>
</evidence>
<evidence type="ECO:0000256" key="5">
    <source>
        <dbReference type="ARBA" id="ARBA00022679"/>
    </source>
</evidence>
<dbReference type="InterPro" id="IPR003661">
    <property type="entry name" value="HisK_dim/P_dom"/>
</dbReference>
<dbReference type="EMBL" id="JBHMDM010000007">
    <property type="protein sequence ID" value="MFB9377732.1"/>
    <property type="molecule type" value="Genomic_DNA"/>
</dbReference>
<evidence type="ECO:0000256" key="6">
    <source>
        <dbReference type="ARBA" id="ARBA00022692"/>
    </source>
</evidence>
<accession>A0ABV5LUF9</accession>
<dbReference type="PROSITE" id="PS50109">
    <property type="entry name" value="HIS_KIN"/>
    <property type="match status" value="1"/>
</dbReference>
<dbReference type="InterPro" id="IPR005467">
    <property type="entry name" value="His_kinase_dom"/>
</dbReference>
<evidence type="ECO:0000256" key="10">
    <source>
        <dbReference type="ARBA" id="ARBA00023136"/>
    </source>
</evidence>
<feature type="signal peptide" evidence="13">
    <location>
        <begin position="1"/>
        <end position="21"/>
    </location>
</feature>
<evidence type="ECO:0000313" key="16">
    <source>
        <dbReference type="EMBL" id="MFB9377732.1"/>
    </source>
</evidence>
<dbReference type="Gene3D" id="3.30.565.10">
    <property type="entry name" value="Histidine kinase-like ATPase, C-terminal domain"/>
    <property type="match status" value="1"/>
</dbReference>
<dbReference type="RefSeq" id="WP_380137939.1">
    <property type="nucleotide sequence ID" value="NZ_JBHLUI010000008.1"/>
</dbReference>
<comment type="catalytic activity">
    <reaction evidence="1">
        <text>ATP + protein L-histidine = ADP + protein N-phospho-L-histidine.</text>
        <dbReference type="EC" id="2.7.13.3"/>
    </reaction>
</comment>
<evidence type="ECO:0000256" key="2">
    <source>
        <dbReference type="ARBA" id="ARBA00004236"/>
    </source>
</evidence>
<feature type="region of interest" description="Disordered" evidence="11">
    <location>
        <begin position="342"/>
        <end position="370"/>
    </location>
</feature>
<keyword evidence="4" id="KW-0597">Phosphoprotein</keyword>
<dbReference type="InterPro" id="IPR004358">
    <property type="entry name" value="Sig_transdc_His_kin-like_C"/>
</dbReference>
<keyword evidence="8 12" id="KW-1133">Transmembrane helix</keyword>
<dbReference type="Proteomes" id="UP001589748">
    <property type="component" value="Unassembled WGS sequence"/>
</dbReference>
<keyword evidence="9" id="KW-0902">Two-component regulatory system</keyword>
<dbReference type="Pfam" id="PF02518">
    <property type="entry name" value="HATPase_c"/>
    <property type="match status" value="1"/>
</dbReference>
<evidence type="ECO:0000256" key="3">
    <source>
        <dbReference type="ARBA" id="ARBA00012438"/>
    </source>
</evidence>
<evidence type="ECO:0000259" key="14">
    <source>
        <dbReference type="PROSITE" id="PS50109"/>
    </source>
</evidence>
<evidence type="ECO:0000256" key="4">
    <source>
        <dbReference type="ARBA" id="ARBA00022553"/>
    </source>
</evidence>
<dbReference type="SMART" id="SM00387">
    <property type="entry name" value="HATPase_c"/>
    <property type="match status" value="1"/>
</dbReference>
<dbReference type="Gene3D" id="6.10.340.10">
    <property type="match status" value="1"/>
</dbReference>
<dbReference type="CDD" id="cd00082">
    <property type="entry name" value="HisKA"/>
    <property type="match status" value="1"/>
</dbReference>
<dbReference type="InterPro" id="IPR003594">
    <property type="entry name" value="HATPase_dom"/>
</dbReference>
<dbReference type="SUPFAM" id="SSF47384">
    <property type="entry name" value="Homodimeric domain of signal transducing histidine kinase"/>
    <property type="match status" value="1"/>
</dbReference>
<evidence type="ECO:0000256" key="7">
    <source>
        <dbReference type="ARBA" id="ARBA00022777"/>
    </source>
</evidence>
<dbReference type="GO" id="GO:0016301">
    <property type="term" value="F:kinase activity"/>
    <property type="evidence" value="ECO:0007669"/>
    <property type="project" value="UniProtKB-KW"/>
</dbReference>
<dbReference type="PANTHER" id="PTHR45436">
    <property type="entry name" value="SENSOR HISTIDINE KINASE YKOH"/>
    <property type="match status" value="1"/>
</dbReference>
<keyword evidence="17" id="KW-1185">Reference proteome</keyword>
<evidence type="ECO:0000256" key="1">
    <source>
        <dbReference type="ARBA" id="ARBA00000085"/>
    </source>
</evidence>
<evidence type="ECO:0000256" key="8">
    <source>
        <dbReference type="ARBA" id="ARBA00022989"/>
    </source>
</evidence>
<feature type="transmembrane region" description="Helical" evidence="12">
    <location>
        <begin position="161"/>
        <end position="184"/>
    </location>
</feature>
<feature type="domain" description="HAMP" evidence="15">
    <location>
        <begin position="185"/>
        <end position="237"/>
    </location>
</feature>
<name>A0ABV5LUF9_9ACTN</name>
<keyword evidence="5" id="KW-0808">Transferase</keyword>